<organism evidence="2 3">
    <name type="scientific">Anaerobutyricum hallii</name>
    <dbReference type="NCBI Taxonomy" id="39488"/>
    <lineage>
        <taxon>Bacteria</taxon>
        <taxon>Bacillati</taxon>
        <taxon>Bacillota</taxon>
        <taxon>Clostridia</taxon>
        <taxon>Lachnospirales</taxon>
        <taxon>Lachnospiraceae</taxon>
        <taxon>Anaerobutyricum</taxon>
    </lineage>
</organism>
<dbReference type="InterPro" id="IPR032557">
    <property type="entry name" value="DUF4935"/>
</dbReference>
<name>A0A415U4T3_9FIRM</name>
<dbReference type="EMBL" id="QRQO01000020">
    <property type="protein sequence ID" value="RHN13070.1"/>
    <property type="molecule type" value="Genomic_DNA"/>
</dbReference>
<accession>A0A415U4T3</accession>
<dbReference type="AlphaFoldDB" id="A0A415U4T3"/>
<dbReference type="Proteomes" id="UP000283700">
    <property type="component" value="Unassembled WGS sequence"/>
</dbReference>
<evidence type="ECO:0000313" key="2">
    <source>
        <dbReference type="EMBL" id="RHN13070.1"/>
    </source>
</evidence>
<feature type="domain" description="DUF4935" evidence="1">
    <location>
        <begin position="8"/>
        <end position="176"/>
    </location>
</feature>
<protein>
    <recommendedName>
        <fullName evidence="1">DUF4935 domain-containing protein</fullName>
    </recommendedName>
</protein>
<reference evidence="2 3" key="1">
    <citation type="submission" date="2018-08" db="EMBL/GenBank/DDBJ databases">
        <title>A genome reference for cultivated species of the human gut microbiota.</title>
        <authorList>
            <person name="Zou Y."/>
            <person name="Xue W."/>
            <person name="Luo G."/>
        </authorList>
    </citation>
    <scope>NUCLEOTIDE SEQUENCE [LARGE SCALE GENOMIC DNA]</scope>
    <source>
        <strain evidence="2 3">AF31-17AC</strain>
    </source>
</reference>
<evidence type="ECO:0000259" key="1">
    <source>
        <dbReference type="Pfam" id="PF16289"/>
    </source>
</evidence>
<gene>
    <name evidence="2" type="ORF">DWZ29_08435</name>
</gene>
<evidence type="ECO:0000313" key="3">
    <source>
        <dbReference type="Proteomes" id="UP000283700"/>
    </source>
</evidence>
<proteinExistence type="predicted"/>
<dbReference type="RefSeq" id="WP_118486062.1">
    <property type="nucleotide sequence ID" value="NZ_QRQO01000020.1"/>
</dbReference>
<dbReference type="Pfam" id="PF16289">
    <property type="entry name" value="PIN_12"/>
    <property type="match status" value="1"/>
</dbReference>
<sequence>MIKFPLYVTLDTNIFDSNKLDFSKDSTLSLLINYVETGKIKIVLSNIVVKEVEKHIVRASEDICSAFRGLRKEVLKIVSKGLLEQMGVKTDLLLLDKEKYQEKSLDVWRKFLENLNPEILDLSLIDLNDIVDDYFDIKPPFESGEKKRKEFPDAFIANQIRKRFGKDEVIAIVCNDNGLKKACGNSQNHIFYKTLGELYNAINIQETEYKNILQEINCLIVNYIPEIQNMLKNEDCVEVHGLSYDKDGIESGFDYSDIEVVSVKNISCCVRTIDEITDEIAWATLLGTVDMEVACSYEDYGNAIWDSENKAYFYLETRTNLEKHIARFALRIELNRKENSIRIIPFKIILNGDTLCDWFEITEDNDDEMDIINQEREDVGLCSLDCYDDYLDENLIESSFMNDIVREFEKINKLYEEYEEIAIVYDELLSVIKDAESSEVIKKLSFALKDVEGFPTPYNVNDIDSEEKDAIVLWVDQSYERLCKLSEQKSLPDNFIYGDTIEIHNGLETYQLNIGEFSGMATAGDQEDIDLSIEDQEGNIIAKGRVSLTVGYIEFDEEGNAGNGLADSIEYYHSDIVNGLETIAESIKKDITNEWSIAKKFEVMIAEE</sequence>
<comment type="caution">
    <text evidence="2">The sequence shown here is derived from an EMBL/GenBank/DDBJ whole genome shotgun (WGS) entry which is preliminary data.</text>
</comment>